<evidence type="ECO:0000256" key="1">
    <source>
        <dbReference type="SAM" id="SignalP"/>
    </source>
</evidence>
<dbReference type="AlphaFoldDB" id="A0A8J2JH86"/>
<dbReference type="OrthoDB" id="425344at2759"/>
<gene>
    <name evidence="2" type="ORF">AFUS01_LOCUS9509</name>
</gene>
<comment type="caution">
    <text evidence="2">The sequence shown here is derived from an EMBL/GenBank/DDBJ whole genome shotgun (WGS) entry which is preliminary data.</text>
</comment>
<feature type="chain" id="PRO_5035189932" evidence="1">
    <location>
        <begin position="19"/>
        <end position="70"/>
    </location>
</feature>
<evidence type="ECO:0000313" key="2">
    <source>
        <dbReference type="EMBL" id="CAG7720223.1"/>
    </source>
</evidence>
<evidence type="ECO:0000313" key="3">
    <source>
        <dbReference type="Proteomes" id="UP000708208"/>
    </source>
</evidence>
<sequence length="70" mass="7620">MSLGLCLVLILILHLSCGELLRTNSIQTGLAVEESGNKKLYVNYTGDFILGALFPIHRRGSGSDICDKIQ</sequence>
<keyword evidence="3" id="KW-1185">Reference proteome</keyword>
<name>A0A8J2JH86_9HEXA</name>
<feature type="non-terminal residue" evidence="2">
    <location>
        <position position="70"/>
    </location>
</feature>
<proteinExistence type="predicted"/>
<accession>A0A8J2JH86</accession>
<dbReference type="Proteomes" id="UP000708208">
    <property type="component" value="Unassembled WGS sequence"/>
</dbReference>
<organism evidence="2 3">
    <name type="scientific">Allacma fusca</name>
    <dbReference type="NCBI Taxonomy" id="39272"/>
    <lineage>
        <taxon>Eukaryota</taxon>
        <taxon>Metazoa</taxon>
        <taxon>Ecdysozoa</taxon>
        <taxon>Arthropoda</taxon>
        <taxon>Hexapoda</taxon>
        <taxon>Collembola</taxon>
        <taxon>Symphypleona</taxon>
        <taxon>Sminthuridae</taxon>
        <taxon>Allacma</taxon>
    </lineage>
</organism>
<protein>
    <submittedName>
        <fullName evidence="2">Uncharacterized protein</fullName>
    </submittedName>
</protein>
<keyword evidence="1" id="KW-0732">Signal</keyword>
<reference evidence="2" key="1">
    <citation type="submission" date="2021-06" db="EMBL/GenBank/DDBJ databases">
        <authorList>
            <person name="Hodson N. C."/>
            <person name="Mongue J. A."/>
            <person name="Jaron S. K."/>
        </authorList>
    </citation>
    <scope>NUCLEOTIDE SEQUENCE</scope>
</reference>
<dbReference type="EMBL" id="CAJVCH010068485">
    <property type="protein sequence ID" value="CAG7720223.1"/>
    <property type="molecule type" value="Genomic_DNA"/>
</dbReference>
<feature type="signal peptide" evidence="1">
    <location>
        <begin position="1"/>
        <end position="18"/>
    </location>
</feature>